<evidence type="ECO:0000313" key="2">
    <source>
        <dbReference type="EMBL" id="SFN66536.1"/>
    </source>
</evidence>
<dbReference type="InterPro" id="IPR036928">
    <property type="entry name" value="AS_sf"/>
</dbReference>
<gene>
    <name evidence="2" type="ORF">SAMN05428971_2180</name>
</gene>
<feature type="domain" description="Amidase" evidence="1">
    <location>
        <begin position="24"/>
        <end position="444"/>
    </location>
</feature>
<reference evidence="3" key="1">
    <citation type="submission" date="2016-10" db="EMBL/GenBank/DDBJ databases">
        <authorList>
            <person name="Varghese N."/>
            <person name="Submissions S."/>
        </authorList>
    </citation>
    <scope>NUCLEOTIDE SEQUENCE [LARGE SCALE GENOMIC DNA]</scope>
    <source>
        <strain evidence="3">OV426</strain>
    </source>
</reference>
<dbReference type="OrthoDB" id="9811471at2"/>
<sequence>MRLGDISIQSLQRAIQQGEISALEVAKSTLQAVEQHNPALNAWTEVTGPRMLKEASAIDAQRQRGETLPPLAGIPYAVKNLFDVAGHSTLAGASLFHDRPAASADAFAVGKLRHAGALLSGMLNMDAYAYGFTTENSHYGATHNPRDLSRVAGGSSGGSAAAVAAGLVHFSLGTDTNGSIRVPASLCGIFGLKPTFGRLSRSGSHPFVASLDHIGPLARRVEDLALVYDLLQGADHADAFQAVRPLATTLPGLSQGSEGLRCGVLGGFFARWCDEDARAAVAVVAAALGAQEEVLMPDAELARSAAFIMTAAEGGNHYLPALRQMPEQFEPNSRERLLAGAMMPGAWYVQAQRFRRHFQQQVLPLFDRVDVLIAPATPCSAITIGQQTLTIQGESLPAKASMGMLTQPISFLGLPVCTVPLATRSGLPIGLQLIARPFNEEAVLRAAWALEQQGITIPQMNMAGA</sequence>
<dbReference type="InterPro" id="IPR014087">
    <property type="entry name" value="Carboxybiuret_hydro_AtzE"/>
</dbReference>
<dbReference type="Gene3D" id="3.90.1300.10">
    <property type="entry name" value="Amidase signature (AS) domain"/>
    <property type="match status" value="1"/>
</dbReference>
<organism evidence="2 3">
    <name type="scientific">Candidatus Pantoea varia</name>
    <dbReference type="NCBI Taxonomy" id="1881036"/>
    <lineage>
        <taxon>Bacteria</taxon>
        <taxon>Pseudomonadati</taxon>
        <taxon>Pseudomonadota</taxon>
        <taxon>Gammaproteobacteria</taxon>
        <taxon>Enterobacterales</taxon>
        <taxon>Erwiniaceae</taxon>
        <taxon>Pantoea</taxon>
    </lineage>
</organism>
<dbReference type="GO" id="GO:0016740">
    <property type="term" value="F:transferase activity"/>
    <property type="evidence" value="ECO:0007669"/>
    <property type="project" value="UniProtKB-KW"/>
</dbReference>
<proteinExistence type="predicted"/>
<keyword evidence="3" id="KW-1185">Reference proteome</keyword>
<dbReference type="NCBIfam" id="NF006631">
    <property type="entry name" value="PRK09201.1"/>
    <property type="match status" value="1"/>
</dbReference>
<dbReference type="Proteomes" id="UP000198968">
    <property type="component" value="Unassembled WGS sequence"/>
</dbReference>
<dbReference type="SUPFAM" id="SSF75304">
    <property type="entry name" value="Amidase signature (AS) enzymes"/>
    <property type="match status" value="1"/>
</dbReference>
<dbReference type="EMBL" id="FOVG01000001">
    <property type="protein sequence ID" value="SFN66536.1"/>
    <property type="molecule type" value="Genomic_DNA"/>
</dbReference>
<dbReference type="AlphaFoldDB" id="A0A1I5AVH7"/>
<dbReference type="InterPro" id="IPR023631">
    <property type="entry name" value="Amidase_dom"/>
</dbReference>
<keyword evidence="2" id="KW-0808">Transferase</keyword>
<protein>
    <submittedName>
        <fullName evidence="2">Aspartyl-tRNA(Asn)/glutamyl-tRNA(Gln) amidotransferase subunit A</fullName>
    </submittedName>
</protein>
<dbReference type="Pfam" id="PF01425">
    <property type="entry name" value="Amidase"/>
    <property type="match status" value="1"/>
</dbReference>
<dbReference type="PANTHER" id="PTHR11895:SF172">
    <property type="entry name" value="GLUTAMYL-TRNA(GLN) AMIDOTRANSFERASE"/>
    <property type="match status" value="1"/>
</dbReference>
<dbReference type="PANTHER" id="PTHR11895">
    <property type="entry name" value="TRANSAMIDASE"/>
    <property type="match status" value="1"/>
</dbReference>
<name>A0A1I5AVH7_9GAMM</name>
<evidence type="ECO:0000313" key="3">
    <source>
        <dbReference type="Proteomes" id="UP000198968"/>
    </source>
</evidence>
<dbReference type="RefSeq" id="WP_090963450.1">
    <property type="nucleotide sequence ID" value="NZ_FOVG01000001.1"/>
</dbReference>
<accession>A0A1I5AVH7</accession>
<evidence type="ECO:0000259" key="1">
    <source>
        <dbReference type="Pfam" id="PF01425"/>
    </source>
</evidence>
<dbReference type="InterPro" id="IPR000120">
    <property type="entry name" value="Amidase"/>
</dbReference>
<dbReference type="NCBIfam" id="TIGR02715">
    <property type="entry name" value="amido_AtzE"/>
    <property type="match status" value="1"/>
</dbReference>